<sequence>MPFNFEKRGDNADDEDSSADECSSSTGSSTPNSEYSVDEIIGHRIENGTDKWRVRWKGWAPKYDTWEPRENFSNSMHLLDKFDAKRLAGQCKENEAVATHPMSNNNNQSDYVQKLRPHRSLCPPPSTSAAVPSATRKGPKKKGSAKRTTAAKAPVSTPLLEAKAMLHTSRMPKDMSERAKECKEIRKFLLNCVKRTNASATAAAPRVLYISGVPGTGKTAAVLKVQRELSSEKKTPKFGFVNINALELSDPRQLFTKVYGQVQNNCTGTRKKISARNAQQFLDEHFAEERKKRTPIVILVDEVDMLYTKREDVLYTVFNWANMDHSRCSVVAISNTLDLAERFFSQRIASRMGNNRLSFQPYEFKEIEEIIRGRLTECPEGAFDPKAIELASKKVAAISGDLRKAFELIRRGIDIALEQCEAQGGAPEEQRLTVQHVYDSIHESQCSIRMEFLRALSFHERSLFRALVHVLYTSALDVTRFSALLPHYRQLCFGDAVQPLPMEAAFHHMCEMDSMHLIRLDSNGGGELHRRVQLGFSVSEAKFCLRLLDDERAKEGQNGIDLLLIDHSFPCNCDLKTAQQTADWEGMSTNLSINEDHGNVRSPASAAAVVVDQRQPNSNNKTVVVRQGVTDATGRRRQRETEQSTSQTIIDTVRGGGVEGEEEEFGGDFEFIEDDEEEYEGEEDFYDDDAEEDIVVAPGGAVGVGGGDPNAPQRRRRGMRSSKSLVILTQRFIQFLHHTPAGLVDLNMAADKLNVTQKRRIYDITNVLEGIGLIEKRSKNIIYWKGGKFRRPGGAVDVLPGEEQRMYGLKSGLTELERDERLLDTHLRWMKHSIRNVCGDHENCRLGYNTVDDLLAVFSATKSVAVQAPPGTSVEIGTGTRERPMTGGGYAEKNRYELKLRSSCGPARAIPIPSSAEQFTGFFSLTPPPSEHDYLHTMDETGTDEENGEVMPTRLWDFVGNGIKGALEAAADGTHRRRHNSSTNANVVLVTGDGDGGSSSVPPRPLAHRRTPMAEQQQLRHSAGANANENVAQFVHHHHRQQMVAPSMQQQHHQMLQHYAEEEEEEEGGEDEAVQHFHHPHQRQQQIVMEQRHILETDDHGEEEEELRRTHANRRRSRKLSPEALPRNAVHSSQMTSKDFTFHEAMKDSPTFRFELGQHERYFDRMQKRLEEAIRSIESVIDQGQALNSSF</sequence>
<feature type="region of interest" description="Disordered" evidence="11">
    <location>
        <begin position="699"/>
        <end position="719"/>
    </location>
</feature>
<dbReference type="InterPro" id="IPR036388">
    <property type="entry name" value="WH-like_DNA-bd_sf"/>
</dbReference>
<dbReference type="PROSITE" id="PS50013">
    <property type="entry name" value="CHROMO_2"/>
    <property type="match status" value="1"/>
</dbReference>
<keyword evidence="14" id="KW-1185">Reference proteome</keyword>
<dbReference type="InterPro" id="IPR016197">
    <property type="entry name" value="Chromo-like_dom_sf"/>
</dbReference>
<dbReference type="Pfam" id="PF22606">
    <property type="entry name" value="Cdc6-ORC-like_ATPase_lid"/>
    <property type="match status" value="1"/>
</dbReference>
<feature type="region of interest" description="Disordered" evidence="11">
    <location>
        <begin position="118"/>
        <end position="153"/>
    </location>
</feature>
<dbReference type="Pfam" id="PF16421">
    <property type="entry name" value="E2F_CC-MB"/>
    <property type="match status" value="1"/>
</dbReference>
<dbReference type="CDD" id="cd00024">
    <property type="entry name" value="CD_CSD"/>
    <property type="match status" value="1"/>
</dbReference>
<dbReference type="Gene3D" id="6.10.250.540">
    <property type="match status" value="1"/>
</dbReference>
<evidence type="ECO:0000256" key="10">
    <source>
        <dbReference type="RuleBase" id="RU365058"/>
    </source>
</evidence>
<dbReference type="Proteomes" id="UP001620645">
    <property type="component" value="Unassembled WGS sequence"/>
</dbReference>
<dbReference type="InterPro" id="IPR003316">
    <property type="entry name" value="E2F_WHTH_DNA-bd_dom"/>
</dbReference>
<name>A0ABD2IPW0_HETSC</name>
<gene>
    <name evidence="13" type="ORF">niasHS_014514</name>
</gene>
<dbReference type="InterPro" id="IPR054425">
    <property type="entry name" value="Cdc6_ORC1-like_ATPase_lid"/>
</dbReference>
<comment type="similarity">
    <text evidence="2 10">Belongs to the ORC1 family.</text>
</comment>
<protein>
    <recommendedName>
        <fullName evidence="10">Origin recognition complex subunit 1</fullName>
    </recommendedName>
</protein>
<comment type="caution">
    <text evidence="13">The sequence shown here is derived from an EMBL/GenBank/DDBJ whole genome shotgun (WGS) entry which is preliminary data.</text>
</comment>
<evidence type="ECO:0000256" key="3">
    <source>
        <dbReference type="ARBA" id="ARBA00010940"/>
    </source>
</evidence>
<dbReference type="Pfam" id="PF02319">
    <property type="entry name" value="WHD_E2F_TDP"/>
    <property type="match status" value="1"/>
</dbReference>
<comment type="similarity">
    <text evidence="3 9">Belongs to the E2F/DP family.</text>
</comment>
<dbReference type="SMART" id="SM00382">
    <property type="entry name" value="AAA"/>
    <property type="match status" value="1"/>
</dbReference>
<evidence type="ECO:0000256" key="8">
    <source>
        <dbReference type="ARBA" id="ARBA00023242"/>
    </source>
</evidence>
<dbReference type="Pfam" id="PF00385">
    <property type="entry name" value="Chromo"/>
    <property type="match status" value="1"/>
</dbReference>
<dbReference type="PANTHER" id="PTHR10763">
    <property type="entry name" value="CELL DIVISION CONTROL PROTEIN 6-RELATED"/>
    <property type="match status" value="1"/>
</dbReference>
<keyword evidence="8 9" id="KW-0539">Nucleus</keyword>
<dbReference type="InterPro" id="IPR000953">
    <property type="entry name" value="Chromo/chromo_shadow_dom"/>
</dbReference>
<dbReference type="InterPro" id="IPR003593">
    <property type="entry name" value="AAA+_ATPase"/>
</dbReference>
<keyword evidence="5 9" id="KW-0805">Transcription regulation</keyword>
<feature type="compositionally biased region" description="Basic and acidic residues" evidence="11">
    <location>
        <begin position="1"/>
        <end position="11"/>
    </location>
</feature>
<dbReference type="GO" id="GO:0005524">
    <property type="term" value="F:ATP binding"/>
    <property type="evidence" value="ECO:0007669"/>
    <property type="project" value="UniProtKB-KW"/>
</dbReference>
<evidence type="ECO:0000256" key="7">
    <source>
        <dbReference type="ARBA" id="ARBA00023163"/>
    </source>
</evidence>
<feature type="domain" description="Chromo" evidence="12">
    <location>
        <begin position="35"/>
        <end position="94"/>
    </location>
</feature>
<dbReference type="GO" id="GO:0005634">
    <property type="term" value="C:nucleus"/>
    <property type="evidence" value="ECO:0007669"/>
    <property type="project" value="UniProtKB-SubCell"/>
</dbReference>
<dbReference type="InterPro" id="IPR027417">
    <property type="entry name" value="P-loop_NTPase"/>
</dbReference>
<feature type="region of interest" description="Disordered" evidence="11">
    <location>
        <begin position="1096"/>
        <end position="1136"/>
    </location>
</feature>
<dbReference type="InterPro" id="IPR037241">
    <property type="entry name" value="E2F-DP_heterodim"/>
</dbReference>
<evidence type="ECO:0000256" key="1">
    <source>
        <dbReference type="ARBA" id="ARBA00004123"/>
    </source>
</evidence>
<feature type="region of interest" description="Disordered" evidence="11">
    <location>
        <begin position="1"/>
        <end position="37"/>
    </location>
</feature>
<proteinExistence type="inferred from homology"/>
<dbReference type="SMART" id="SM01372">
    <property type="entry name" value="E2F_TDP"/>
    <property type="match status" value="1"/>
</dbReference>
<evidence type="ECO:0000256" key="4">
    <source>
        <dbReference type="ARBA" id="ARBA00022705"/>
    </source>
</evidence>
<feature type="compositionally biased region" description="Low complexity" evidence="11">
    <location>
        <begin position="20"/>
        <end position="33"/>
    </location>
</feature>
<evidence type="ECO:0000313" key="13">
    <source>
        <dbReference type="EMBL" id="KAL3075348.1"/>
    </source>
</evidence>
<feature type="compositionally biased region" description="Basic residues" evidence="11">
    <location>
        <begin position="1110"/>
        <end position="1119"/>
    </location>
</feature>
<evidence type="ECO:0000256" key="11">
    <source>
        <dbReference type="SAM" id="MobiDB-lite"/>
    </source>
</evidence>
<evidence type="ECO:0000313" key="14">
    <source>
        <dbReference type="Proteomes" id="UP001620645"/>
    </source>
</evidence>
<comment type="subunit">
    <text evidence="10">ORC is composed of six subunits.</text>
</comment>
<dbReference type="SUPFAM" id="SSF54160">
    <property type="entry name" value="Chromo domain-like"/>
    <property type="match status" value="1"/>
</dbReference>
<keyword evidence="10" id="KW-0067">ATP-binding</keyword>
<dbReference type="Gene3D" id="1.10.10.10">
    <property type="entry name" value="Winged helix-like DNA-binding domain superfamily/Winged helix DNA-binding domain"/>
    <property type="match status" value="1"/>
</dbReference>
<dbReference type="InterPro" id="IPR023780">
    <property type="entry name" value="Chromo_domain"/>
</dbReference>
<accession>A0ABD2IPW0</accession>
<evidence type="ECO:0000256" key="2">
    <source>
        <dbReference type="ARBA" id="ARBA00008398"/>
    </source>
</evidence>
<dbReference type="GO" id="GO:0046872">
    <property type="term" value="F:metal ion binding"/>
    <property type="evidence" value="ECO:0007669"/>
    <property type="project" value="UniProtKB-KW"/>
</dbReference>
<comment type="subcellular location">
    <subcellularLocation>
        <location evidence="1 9">Nucleus</location>
    </subcellularLocation>
</comment>
<evidence type="ECO:0000256" key="5">
    <source>
        <dbReference type="ARBA" id="ARBA00023015"/>
    </source>
</evidence>
<dbReference type="SUPFAM" id="SSF144074">
    <property type="entry name" value="E2F-DP heterodimerization region"/>
    <property type="match status" value="1"/>
</dbReference>
<dbReference type="SUPFAM" id="SSF46785">
    <property type="entry name" value="Winged helix' DNA-binding domain"/>
    <property type="match status" value="1"/>
</dbReference>
<keyword evidence="4 10" id="KW-0235">DNA replication</keyword>
<dbReference type="Gene3D" id="2.40.50.40">
    <property type="match status" value="1"/>
</dbReference>
<dbReference type="InterPro" id="IPR032198">
    <property type="entry name" value="E2F_CC-MB"/>
</dbReference>
<dbReference type="InterPro" id="IPR036390">
    <property type="entry name" value="WH_DNA-bd_sf"/>
</dbReference>
<evidence type="ECO:0000256" key="9">
    <source>
        <dbReference type="RuleBase" id="RU003796"/>
    </source>
</evidence>
<dbReference type="EMBL" id="JBICCN010000353">
    <property type="protein sequence ID" value="KAL3075348.1"/>
    <property type="molecule type" value="Genomic_DNA"/>
</dbReference>
<keyword evidence="7 9" id="KW-0804">Transcription</keyword>
<dbReference type="SMART" id="SM00298">
    <property type="entry name" value="CHROMO"/>
    <property type="match status" value="1"/>
</dbReference>
<dbReference type="InterPro" id="IPR003959">
    <property type="entry name" value="ATPase_AAA_core"/>
</dbReference>
<dbReference type="Gene3D" id="3.40.50.300">
    <property type="entry name" value="P-loop containing nucleotide triphosphate hydrolases"/>
    <property type="match status" value="1"/>
</dbReference>
<comment type="function">
    <text evidence="10">Component of the origin recognition complex (ORC) that binds origins of replication. DNA-binding is ATP-dependent, however specific DNA sequences that define origins of replication have not been identified so far. ORC is required to assemble the pre-replication complex necessary to initiate DNA replication.</text>
</comment>
<organism evidence="13 14">
    <name type="scientific">Heterodera schachtii</name>
    <name type="common">Sugarbeet cyst nematode worm</name>
    <name type="synonym">Tylenchus schachtii</name>
    <dbReference type="NCBI Taxonomy" id="97005"/>
    <lineage>
        <taxon>Eukaryota</taxon>
        <taxon>Metazoa</taxon>
        <taxon>Ecdysozoa</taxon>
        <taxon>Nematoda</taxon>
        <taxon>Chromadorea</taxon>
        <taxon>Rhabditida</taxon>
        <taxon>Tylenchina</taxon>
        <taxon>Tylenchomorpha</taxon>
        <taxon>Tylenchoidea</taxon>
        <taxon>Heteroderidae</taxon>
        <taxon>Heteroderinae</taxon>
        <taxon>Heterodera</taxon>
    </lineage>
</organism>
<dbReference type="GO" id="GO:0006260">
    <property type="term" value="P:DNA replication"/>
    <property type="evidence" value="ECO:0007669"/>
    <property type="project" value="UniProtKB-KW"/>
</dbReference>
<keyword evidence="10" id="KW-0547">Nucleotide-binding</keyword>
<dbReference type="PANTHER" id="PTHR10763:SF23">
    <property type="entry name" value="ORIGIN RECOGNITION COMPLEX SUBUNIT 1"/>
    <property type="match status" value="1"/>
</dbReference>
<dbReference type="GO" id="GO:0003677">
    <property type="term" value="F:DNA binding"/>
    <property type="evidence" value="ECO:0007669"/>
    <property type="project" value="UniProtKB-KW"/>
</dbReference>
<dbReference type="AlphaFoldDB" id="A0ABD2IPW0"/>
<dbReference type="Pfam" id="PF00004">
    <property type="entry name" value="AAA"/>
    <property type="match status" value="1"/>
</dbReference>
<dbReference type="Gene3D" id="1.20.1270.60">
    <property type="entry name" value="Arfaptin homology (AH) domain/BAR domain"/>
    <property type="match status" value="1"/>
</dbReference>
<evidence type="ECO:0000259" key="12">
    <source>
        <dbReference type="PROSITE" id="PS50013"/>
    </source>
</evidence>
<evidence type="ECO:0000256" key="6">
    <source>
        <dbReference type="ARBA" id="ARBA00023125"/>
    </source>
</evidence>
<keyword evidence="6 9" id="KW-0238">DNA-binding</keyword>
<dbReference type="FunFam" id="1.10.10.10:FF:000008">
    <property type="entry name" value="E2F transcription factor 1"/>
    <property type="match status" value="1"/>
</dbReference>
<dbReference type="InterPro" id="IPR027267">
    <property type="entry name" value="AH/BAR_dom_sf"/>
</dbReference>
<dbReference type="InterPro" id="IPR050311">
    <property type="entry name" value="ORC1/CDC6"/>
</dbReference>
<dbReference type="CDD" id="cd00009">
    <property type="entry name" value="AAA"/>
    <property type="match status" value="1"/>
</dbReference>
<dbReference type="SUPFAM" id="SSF52540">
    <property type="entry name" value="P-loop containing nucleoside triphosphate hydrolases"/>
    <property type="match status" value="1"/>
</dbReference>
<reference evidence="13 14" key="1">
    <citation type="submission" date="2024-10" db="EMBL/GenBank/DDBJ databases">
        <authorList>
            <person name="Kim D."/>
        </authorList>
    </citation>
    <scope>NUCLEOTIDE SEQUENCE [LARGE SCALE GENOMIC DNA]</scope>
    <source>
        <strain evidence="13">Taebaek</strain>
    </source>
</reference>